<protein>
    <recommendedName>
        <fullName evidence="3">Cytidyltransferase-like domain-containing protein</fullName>
    </recommendedName>
</protein>
<sequence>MAEQVIVYTYGVFDLLHVGHVQLLQEAKVLGDKLMVGVFTDEVSKSFKRMPIIPQEQRMEMLRALRFVDDVVLQHELAPDTNLKKYKPHILAKGLGANWEEGKTPPGAEVMAELGGKVVFLSYHEGISTSQIIKRCQDC</sequence>
<evidence type="ECO:0000256" key="1">
    <source>
        <dbReference type="ARBA" id="ARBA00022679"/>
    </source>
</evidence>
<dbReference type="InterPro" id="IPR004821">
    <property type="entry name" value="Cyt_trans-like"/>
</dbReference>
<dbReference type="GO" id="GO:0016779">
    <property type="term" value="F:nucleotidyltransferase activity"/>
    <property type="evidence" value="ECO:0007669"/>
    <property type="project" value="UniProtKB-KW"/>
</dbReference>
<gene>
    <name evidence="4" type="ORF">A2672_03270</name>
</gene>
<dbReference type="AlphaFoldDB" id="A0A1G2QXP4"/>
<dbReference type="SUPFAM" id="SSF52374">
    <property type="entry name" value="Nucleotidylyl transferase"/>
    <property type="match status" value="1"/>
</dbReference>
<evidence type="ECO:0000313" key="5">
    <source>
        <dbReference type="Proteomes" id="UP000178065"/>
    </source>
</evidence>
<dbReference type="NCBIfam" id="TIGR00125">
    <property type="entry name" value="cyt_tran_rel"/>
    <property type="match status" value="1"/>
</dbReference>
<keyword evidence="1" id="KW-0808">Transferase</keyword>
<keyword evidence="2" id="KW-0548">Nucleotidyltransferase</keyword>
<dbReference type="InterPro" id="IPR014729">
    <property type="entry name" value="Rossmann-like_a/b/a_fold"/>
</dbReference>
<dbReference type="Gene3D" id="3.40.50.620">
    <property type="entry name" value="HUPs"/>
    <property type="match status" value="1"/>
</dbReference>
<feature type="domain" description="Cytidyltransferase-like" evidence="3">
    <location>
        <begin position="8"/>
        <end position="135"/>
    </location>
</feature>
<name>A0A1G2QXP4_9BACT</name>
<dbReference type="Pfam" id="PF01467">
    <property type="entry name" value="CTP_transf_like"/>
    <property type="match status" value="1"/>
</dbReference>
<dbReference type="EMBL" id="MHTT01000020">
    <property type="protein sequence ID" value="OHA65128.1"/>
    <property type="molecule type" value="Genomic_DNA"/>
</dbReference>
<evidence type="ECO:0000313" key="4">
    <source>
        <dbReference type="EMBL" id="OHA65128.1"/>
    </source>
</evidence>
<reference evidence="4 5" key="1">
    <citation type="journal article" date="2016" name="Nat. Commun.">
        <title>Thousands of microbial genomes shed light on interconnected biogeochemical processes in an aquifer system.</title>
        <authorList>
            <person name="Anantharaman K."/>
            <person name="Brown C.T."/>
            <person name="Hug L.A."/>
            <person name="Sharon I."/>
            <person name="Castelle C.J."/>
            <person name="Probst A.J."/>
            <person name="Thomas B.C."/>
            <person name="Singh A."/>
            <person name="Wilkins M.J."/>
            <person name="Karaoz U."/>
            <person name="Brodie E.L."/>
            <person name="Williams K.H."/>
            <person name="Hubbard S.S."/>
            <person name="Banfield J.F."/>
        </authorList>
    </citation>
    <scope>NUCLEOTIDE SEQUENCE [LARGE SCALE GENOMIC DNA]</scope>
</reference>
<evidence type="ECO:0000256" key="2">
    <source>
        <dbReference type="ARBA" id="ARBA00022695"/>
    </source>
</evidence>
<dbReference type="Proteomes" id="UP000178065">
    <property type="component" value="Unassembled WGS sequence"/>
</dbReference>
<evidence type="ECO:0000259" key="3">
    <source>
        <dbReference type="Pfam" id="PF01467"/>
    </source>
</evidence>
<comment type="caution">
    <text evidence="4">The sequence shown here is derived from an EMBL/GenBank/DDBJ whole genome shotgun (WGS) entry which is preliminary data.</text>
</comment>
<accession>A0A1G2QXP4</accession>
<dbReference type="STRING" id="1802448.A2672_03270"/>
<proteinExistence type="predicted"/>
<dbReference type="PANTHER" id="PTHR43793">
    <property type="entry name" value="FAD SYNTHASE"/>
    <property type="match status" value="1"/>
</dbReference>
<dbReference type="InterPro" id="IPR050385">
    <property type="entry name" value="Archaeal_FAD_synthase"/>
</dbReference>
<organism evidence="4 5">
    <name type="scientific">Candidatus Wildermuthbacteria bacterium RIFCSPHIGHO2_01_FULL_49_22b</name>
    <dbReference type="NCBI Taxonomy" id="1802448"/>
    <lineage>
        <taxon>Bacteria</taxon>
        <taxon>Candidatus Wildermuthiibacteriota</taxon>
    </lineage>
</organism>
<dbReference type="PANTHER" id="PTHR43793:SF1">
    <property type="entry name" value="FAD SYNTHASE"/>
    <property type="match status" value="1"/>
</dbReference>